<gene>
    <name evidence="5" type="ORF">NE237_012075</name>
</gene>
<sequence>MRGMLFSLRGKGVLADFSDFSSSISSVTESKWKEGSCVCSEPTSVLDTRSPSPPTSTSTLSSSLGGGGGSTDTAGVAAVSDNPSQKCPPFQQQEDSSVAVTEPPGVGGGVARRDEWASELHPIPNALEIVNGSTTGAEKCGLGMEDWESMLSESAASPGQEQSLLRWIMGDVEDPSSGLKQLLQGGGGSEFEANAGFGIVDQGFGFELSGGSAGASASNGVNVMGTINPSLSIPGSGFPANSNTSSTAATTITTTNNNHSGRVGSVLNTASLPNYKMPCFVPNSSSNPANPIFSSSPNNLHLNLPLPLSLPPGVFYQQQQTHLEPSDEKPQLFNPQLLMNQQHHSQNPGFFVPLPFSQQEQHLLSPQAKRHHAALADPNLQITNKVPFTESGQELFLRRQQQQQPAFPHQLQLLPQHLQQRPTMAPKPKVMGAGDEVAHQQQQQQVLVDQLFKAAELVEAGNLVHARGILARLNHQLSPVGKPLQRAAFYFKEALQLLLLTSNTGSSPPQRNSTPFDVVLKIGAYKAFSEISPLLQFANFTCNQALLEALNGFDRIHIIDFDIGLGGQWASFMQELAVMKISGAPSLKITAFASPSSHDPLELGLTRENLTHFANDLGIAFELDIVSLDSFDPASWSLGLLHVSDSEAVAVNLPVGSSPNHPSSVPSLLRFVKQLSPKIVVSVDRVCDRSDLPFSQHFVCALHSYSFLLDSLDAVNVNSDAVHKIERFLFQPRIESLVLGRQRGPDKLPPWRSLFSQAGFSPLTFSNFTETQAECLVKRLQVRGFHVEKRQASLMLCWQRRELVSASAWRC</sequence>
<comment type="caution">
    <text evidence="3">Lacks conserved residue(s) required for the propagation of feature annotation.</text>
</comment>
<feature type="compositionally biased region" description="Polar residues" evidence="4">
    <location>
        <begin position="81"/>
        <end position="99"/>
    </location>
</feature>
<evidence type="ECO:0000256" key="2">
    <source>
        <dbReference type="ARBA" id="ARBA00023163"/>
    </source>
</evidence>
<comment type="similarity">
    <text evidence="3">Belongs to the GRAS family.</text>
</comment>
<evidence type="ECO:0000256" key="3">
    <source>
        <dbReference type="PROSITE-ProRule" id="PRU01191"/>
    </source>
</evidence>
<dbReference type="Pfam" id="PF03514">
    <property type="entry name" value="GRAS"/>
    <property type="match status" value="1"/>
</dbReference>
<dbReference type="EMBL" id="JAMYWD010000011">
    <property type="protein sequence ID" value="KAJ4955292.1"/>
    <property type="molecule type" value="Genomic_DNA"/>
</dbReference>
<reference evidence="5" key="1">
    <citation type="journal article" date="2023" name="Plant J.">
        <title>The genome of the king protea, Protea cynaroides.</title>
        <authorList>
            <person name="Chang J."/>
            <person name="Duong T.A."/>
            <person name="Schoeman C."/>
            <person name="Ma X."/>
            <person name="Roodt D."/>
            <person name="Barker N."/>
            <person name="Li Z."/>
            <person name="Van de Peer Y."/>
            <person name="Mizrachi E."/>
        </authorList>
    </citation>
    <scope>NUCLEOTIDE SEQUENCE</scope>
    <source>
        <tissue evidence="5">Young leaves</tissue>
    </source>
</reference>
<comment type="caution">
    <text evidence="5">The sequence shown here is derived from an EMBL/GenBank/DDBJ whole genome shotgun (WGS) entry which is preliminary data.</text>
</comment>
<evidence type="ECO:0000256" key="4">
    <source>
        <dbReference type="SAM" id="MobiDB-lite"/>
    </source>
</evidence>
<proteinExistence type="inferred from homology"/>
<dbReference type="Proteomes" id="UP001141806">
    <property type="component" value="Unassembled WGS sequence"/>
</dbReference>
<feature type="short sequence motif" description="VHIID" evidence="3">
    <location>
        <begin position="556"/>
        <end position="560"/>
    </location>
</feature>
<feature type="region of interest" description="Leucine repeat II (LRII)" evidence="3">
    <location>
        <begin position="605"/>
        <end position="637"/>
    </location>
</feature>
<evidence type="ECO:0000313" key="5">
    <source>
        <dbReference type="EMBL" id="KAJ4955292.1"/>
    </source>
</evidence>
<dbReference type="PANTHER" id="PTHR31636">
    <property type="entry name" value="OSJNBA0084A10.13 PROTEIN-RELATED"/>
    <property type="match status" value="1"/>
</dbReference>
<dbReference type="PROSITE" id="PS50985">
    <property type="entry name" value="GRAS"/>
    <property type="match status" value="1"/>
</dbReference>
<evidence type="ECO:0000256" key="1">
    <source>
        <dbReference type="ARBA" id="ARBA00023015"/>
    </source>
</evidence>
<evidence type="ECO:0008006" key="7">
    <source>
        <dbReference type="Google" id="ProtNLM"/>
    </source>
</evidence>
<feature type="region of interest" description="SAW" evidence="3">
    <location>
        <begin position="739"/>
        <end position="810"/>
    </location>
</feature>
<organism evidence="5 6">
    <name type="scientific">Protea cynaroides</name>
    <dbReference type="NCBI Taxonomy" id="273540"/>
    <lineage>
        <taxon>Eukaryota</taxon>
        <taxon>Viridiplantae</taxon>
        <taxon>Streptophyta</taxon>
        <taxon>Embryophyta</taxon>
        <taxon>Tracheophyta</taxon>
        <taxon>Spermatophyta</taxon>
        <taxon>Magnoliopsida</taxon>
        <taxon>Proteales</taxon>
        <taxon>Proteaceae</taxon>
        <taxon>Protea</taxon>
    </lineage>
</organism>
<name>A0A9Q0JXN6_9MAGN</name>
<dbReference type="AlphaFoldDB" id="A0A9Q0JXN6"/>
<keyword evidence="6" id="KW-1185">Reference proteome</keyword>
<dbReference type="InterPro" id="IPR005202">
    <property type="entry name" value="TF_GRAS"/>
</dbReference>
<accession>A0A9Q0JXN6</accession>
<feature type="compositionally biased region" description="Low complexity" evidence="4">
    <location>
        <begin position="242"/>
        <end position="258"/>
    </location>
</feature>
<dbReference type="OrthoDB" id="666726at2759"/>
<feature type="region of interest" description="Disordered" evidence="4">
    <location>
        <begin position="242"/>
        <end position="263"/>
    </location>
</feature>
<protein>
    <recommendedName>
        <fullName evidence="7">Scarecrow-like protein 6</fullName>
    </recommendedName>
</protein>
<feature type="region of interest" description="Disordered" evidence="4">
    <location>
        <begin position="41"/>
        <end position="100"/>
    </location>
</feature>
<keyword evidence="1" id="KW-0805">Transcription regulation</keyword>
<keyword evidence="2" id="KW-0804">Transcription</keyword>
<evidence type="ECO:0000313" key="6">
    <source>
        <dbReference type="Proteomes" id="UP001141806"/>
    </source>
</evidence>